<organism evidence="5 6">
    <name type="scientific">Scytalidium lignicola</name>
    <name type="common">Hyphomycete</name>
    <dbReference type="NCBI Taxonomy" id="5539"/>
    <lineage>
        <taxon>Eukaryota</taxon>
        <taxon>Fungi</taxon>
        <taxon>Dikarya</taxon>
        <taxon>Ascomycota</taxon>
        <taxon>Pezizomycotina</taxon>
        <taxon>Leotiomycetes</taxon>
        <taxon>Leotiomycetes incertae sedis</taxon>
        <taxon>Scytalidium</taxon>
    </lineage>
</organism>
<dbReference type="InterPro" id="IPR002347">
    <property type="entry name" value="SDR_fam"/>
</dbReference>
<keyword evidence="6" id="KW-1185">Reference proteome</keyword>
<dbReference type="Gene3D" id="3.40.50.720">
    <property type="entry name" value="NAD(P)-binding Rossmann-like Domain"/>
    <property type="match status" value="1"/>
</dbReference>
<dbReference type="PRINTS" id="PR00080">
    <property type="entry name" value="SDRFAMILY"/>
</dbReference>
<dbReference type="PRINTS" id="PR00081">
    <property type="entry name" value="GDHRDH"/>
</dbReference>
<feature type="non-terminal residue" evidence="5">
    <location>
        <position position="1"/>
    </location>
</feature>
<comment type="similarity">
    <text evidence="1 4">Belongs to the short-chain dehydrogenases/reductases (SDR) family.</text>
</comment>
<dbReference type="SUPFAM" id="SSF51735">
    <property type="entry name" value="NAD(P)-binding Rossmann-fold domains"/>
    <property type="match status" value="1"/>
</dbReference>
<dbReference type="PANTHER" id="PTHR44169">
    <property type="entry name" value="NADPH-DEPENDENT 1-ACYLDIHYDROXYACETONE PHOSPHATE REDUCTASE"/>
    <property type="match status" value="1"/>
</dbReference>
<evidence type="ECO:0008006" key="7">
    <source>
        <dbReference type="Google" id="ProtNLM"/>
    </source>
</evidence>
<dbReference type="GO" id="GO:0005783">
    <property type="term" value="C:endoplasmic reticulum"/>
    <property type="evidence" value="ECO:0007669"/>
    <property type="project" value="TreeGrafter"/>
</dbReference>
<dbReference type="GO" id="GO:0004806">
    <property type="term" value="F:triacylglycerol lipase activity"/>
    <property type="evidence" value="ECO:0007669"/>
    <property type="project" value="TreeGrafter"/>
</dbReference>
<keyword evidence="2" id="KW-0521">NADP</keyword>
<dbReference type="OrthoDB" id="2102561at2759"/>
<sequence length="282" mass="31438">MLPTVLITGCTQGGIGYSLAHEFANRNYHVFACARRIEAMGDLESLPNVTLLKLDLADRTSILDLHTTVHTTTNGKLDILYHNAGYRVMAMALDTTEEECFQTFRTNLFSIIEMNGIFADMLIASKGKIVFTGSISYCMPQPSQMIYNASKAALDMYSQILRFEMKPLGVSIVHVITAGVKTHMTVQKMPPPPSGSRYQYLEKSINDAWESYESAGANSADYAKTVVSQIVRRHPPDTIWSGYGATIVRAIEFFGFRWLYSKILLPKYGLDKPAPTTIQVTQ</sequence>
<dbReference type="PANTHER" id="PTHR44169:SF6">
    <property type="entry name" value="NADPH-DEPENDENT 1-ACYLDIHYDROXYACETONE PHOSPHATE REDUCTASE"/>
    <property type="match status" value="1"/>
</dbReference>
<dbReference type="GO" id="GO:0019433">
    <property type="term" value="P:triglyceride catabolic process"/>
    <property type="evidence" value="ECO:0007669"/>
    <property type="project" value="TreeGrafter"/>
</dbReference>
<protein>
    <recommendedName>
        <fullName evidence="7">NAD(P)-binding protein</fullName>
    </recommendedName>
</protein>
<gene>
    <name evidence="5" type="ORF">B7463_g8734</name>
</gene>
<feature type="non-terminal residue" evidence="5">
    <location>
        <position position="282"/>
    </location>
</feature>
<evidence type="ECO:0000256" key="1">
    <source>
        <dbReference type="ARBA" id="ARBA00006484"/>
    </source>
</evidence>
<name>A0A3E2H2G8_SCYLI</name>
<reference evidence="5 6" key="1">
    <citation type="submission" date="2018-05" db="EMBL/GenBank/DDBJ databases">
        <title>Draft genome sequence of Scytalidium lignicola DSM 105466, a ubiquitous saprotrophic fungus.</title>
        <authorList>
            <person name="Buettner E."/>
            <person name="Gebauer A.M."/>
            <person name="Hofrichter M."/>
            <person name="Liers C."/>
            <person name="Kellner H."/>
        </authorList>
    </citation>
    <scope>NUCLEOTIDE SEQUENCE [LARGE SCALE GENOMIC DNA]</scope>
    <source>
        <strain evidence="5 6">DSM 105466</strain>
    </source>
</reference>
<dbReference type="GO" id="GO:0006654">
    <property type="term" value="P:phosphatidic acid biosynthetic process"/>
    <property type="evidence" value="ECO:0007669"/>
    <property type="project" value="TreeGrafter"/>
</dbReference>
<dbReference type="EMBL" id="NCSJ02000198">
    <property type="protein sequence ID" value="RFU27608.1"/>
    <property type="molecule type" value="Genomic_DNA"/>
</dbReference>
<evidence type="ECO:0000256" key="4">
    <source>
        <dbReference type="RuleBase" id="RU000363"/>
    </source>
</evidence>
<evidence type="ECO:0000256" key="3">
    <source>
        <dbReference type="ARBA" id="ARBA00023002"/>
    </source>
</evidence>
<dbReference type="GO" id="GO:0000140">
    <property type="term" value="F:acylglycerone-phosphate reductase (NADP+) activity"/>
    <property type="evidence" value="ECO:0007669"/>
    <property type="project" value="TreeGrafter"/>
</dbReference>
<dbReference type="InterPro" id="IPR036291">
    <property type="entry name" value="NAD(P)-bd_dom_sf"/>
</dbReference>
<evidence type="ECO:0000313" key="6">
    <source>
        <dbReference type="Proteomes" id="UP000258309"/>
    </source>
</evidence>
<dbReference type="Proteomes" id="UP000258309">
    <property type="component" value="Unassembled WGS sequence"/>
</dbReference>
<dbReference type="OMA" id="CPRWIVE"/>
<evidence type="ECO:0000256" key="2">
    <source>
        <dbReference type="ARBA" id="ARBA00022857"/>
    </source>
</evidence>
<dbReference type="STRING" id="5539.A0A3E2H2G8"/>
<comment type="caution">
    <text evidence="5">The sequence shown here is derived from an EMBL/GenBank/DDBJ whole genome shotgun (WGS) entry which is preliminary data.</text>
</comment>
<dbReference type="Pfam" id="PF00106">
    <property type="entry name" value="adh_short"/>
    <property type="match status" value="1"/>
</dbReference>
<dbReference type="GO" id="GO:0005811">
    <property type="term" value="C:lipid droplet"/>
    <property type="evidence" value="ECO:0007669"/>
    <property type="project" value="TreeGrafter"/>
</dbReference>
<evidence type="ECO:0000313" key="5">
    <source>
        <dbReference type="EMBL" id="RFU27608.1"/>
    </source>
</evidence>
<dbReference type="InterPro" id="IPR020904">
    <property type="entry name" value="Sc_DH/Rdtase_CS"/>
</dbReference>
<accession>A0A3E2H2G8</accession>
<proteinExistence type="inferred from homology"/>
<dbReference type="PROSITE" id="PS00061">
    <property type="entry name" value="ADH_SHORT"/>
    <property type="match status" value="1"/>
</dbReference>
<keyword evidence="3" id="KW-0560">Oxidoreductase</keyword>
<dbReference type="AlphaFoldDB" id="A0A3E2H2G8"/>